<protein>
    <submittedName>
        <fullName evidence="2">Uncharacterized protein</fullName>
    </submittedName>
</protein>
<comment type="caution">
    <text evidence="2">The sequence shown here is derived from an EMBL/GenBank/DDBJ whole genome shotgun (WGS) entry which is preliminary data.</text>
</comment>
<dbReference type="Proteomes" id="UP000244066">
    <property type="component" value="Unassembled WGS sequence"/>
</dbReference>
<reference evidence="2 3" key="1">
    <citation type="submission" date="2017-04" db="EMBL/GenBank/DDBJ databases">
        <title>Draft Aigarchaeota genome from a New Zealand hot spring.</title>
        <authorList>
            <person name="Reysenbach A.-L."/>
            <person name="Donaho J.A."/>
            <person name="Gerhart J."/>
            <person name="Kelley J.F."/>
            <person name="Kouba K."/>
            <person name="Podar M."/>
            <person name="Stott M."/>
        </authorList>
    </citation>
    <scope>NUCLEOTIDE SEQUENCE [LARGE SCALE GENOMIC DNA]</scope>
    <source>
        <strain evidence="2">NZ13_MG1</strain>
    </source>
</reference>
<evidence type="ECO:0000256" key="1">
    <source>
        <dbReference type="SAM" id="MobiDB-lite"/>
    </source>
</evidence>
<organism evidence="2 3">
    <name type="scientific">Candidatus Terraquivivens tikiterensis</name>
    <dbReference type="NCBI Taxonomy" id="1980982"/>
    <lineage>
        <taxon>Archaea</taxon>
        <taxon>Nitrososphaerota</taxon>
        <taxon>Candidatus Wolframiiraptoraceae</taxon>
        <taxon>Candidatus Terraquivivens</taxon>
    </lineage>
</organism>
<feature type="compositionally biased region" description="Basic and acidic residues" evidence="1">
    <location>
        <begin position="10"/>
        <end position="29"/>
    </location>
</feature>
<name>A0A2R7Y5Z4_9ARCH</name>
<sequence length="82" mass="8997">MPPHNALRITKSDEAIKGIETRRKPDKLKAHARPGTIEWGKLTGSFGDIQEDPIRPSSGASAGLRAGKPIFEAGKPWYYRLG</sequence>
<dbReference type="AlphaFoldDB" id="A0A2R7Y5Z4"/>
<proteinExistence type="predicted"/>
<evidence type="ECO:0000313" key="2">
    <source>
        <dbReference type="EMBL" id="PUA32893.1"/>
    </source>
</evidence>
<dbReference type="EMBL" id="NDWU01000006">
    <property type="protein sequence ID" value="PUA32893.1"/>
    <property type="molecule type" value="Genomic_DNA"/>
</dbReference>
<accession>A0A2R7Y5Z4</accession>
<evidence type="ECO:0000313" key="3">
    <source>
        <dbReference type="Proteomes" id="UP000244066"/>
    </source>
</evidence>
<feature type="region of interest" description="Disordered" evidence="1">
    <location>
        <begin position="1"/>
        <end position="65"/>
    </location>
</feature>
<gene>
    <name evidence="2" type="ORF">B9J98_03105</name>
</gene>